<evidence type="ECO:0000256" key="1">
    <source>
        <dbReference type="SAM" id="MobiDB-lite"/>
    </source>
</evidence>
<dbReference type="AlphaFoldDB" id="A0A107ZR91"/>
<feature type="compositionally biased region" description="Low complexity" evidence="1">
    <location>
        <begin position="39"/>
        <end position="61"/>
    </location>
</feature>
<protein>
    <recommendedName>
        <fullName evidence="5">Lipoprotein transmembrane</fullName>
    </recommendedName>
</protein>
<evidence type="ECO:0000313" key="4">
    <source>
        <dbReference type="Proteomes" id="UP000068603"/>
    </source>
</evidence>
<name>A0A107ZR91_9BURK</name>
<dbReference type="EMBL" id="LPHB01000076">
    <property type="protein sequence ID" value="KWA54611.1"/>
    <property type="molecule type" value="Genomic_DNA"/>
</dbReference>
<gene>
    <name evidence="3" type="ORF">WT44_28775</name>
</gene>
<accession>A0A107ZR91</accession>
<proteinExistence type="predicted"/>
<feature type="signal peptide" evidence="2">
    <location>
        <begin position="1"/>
        <end position="28"/>
    </location>
</feature>
<evidence type="ECO:0000256" key="2">
    <source>
        <dbReference type="SAM" id="SignalP"/>
    </source>
</evidence>
<keyword evidence="2" id="KW-0732">Signal</keyword>
<sequence>MRNVYEKRRVFQAVTATFAVVAALGLSACGGGDDGGSGSNTASNDTSTGGSSSGSASSSSAIHVEGQSQALSSSLTAVSVFTPPVSWNTNGSFPSGSLTLSASGVDAAQLKSQVPGAYTTLPRINDTLSLSTGTVTDIAGNGDFAIGRWAAGSDSAGHSYTVNQGRSWAVGAPVTVNVTAQTQFNCSLVAATRPTSMDGNTAPGLLTAATAVVTGKTDTSGNVNANAALTLQYSIGSDTNQMFSGSTQIGSMSTSTTTRSSLFTKFMGPNASAPYLVISYGVNAPTTGGVNGLAMLSCK</sequence>
<dbReference type="Proteomes" id="UP000068603">
    <property type="component" value="Unassembled WGS sequence"/>
</dbReference>
<organism evidence="3">
    <name type="scientific">Burkholderia stagnalis</name>
    <dbReference type="NCBI Taxonomy" id="1503054"/>
    <lineage>
        <taxon>Bacteria</taxon>
        <taxon>Pseudomonadati</taxon>
        <taxon>Pseudomonadota</taxon>
        <taxon>Betaproteobacteria</taxon>
        <taxon>Burkholderiales</taxon>
        <taxon>Burkholderiaceae</taxon>
        <taxon>Burkholderia</taxon>
        <taxon>Burkholderia cepacia complex</taxon>
    </lineage>
</organism>
<comment type="caution">
    <text evidence="3">The sequence shown here is derived from an EMBL/GenBank/DDBJ whole genome shotgun (WGS) entry which is preliminary data.</text>
</comment>
<feature type="region of interest" description="Disordered" evidence="1">
    <location>
        <begin position="33"/>
        <end position="63"/>
    </location>
</feature>
<evidence type="ECO:0000313" key="3">
    <source>
        <dbReference type="EMBL" id="KWA54611.1"/>
    </source>
</evidence>
<evidence type="ECO:0008006" key="5">
    <source>
        <dbReference type="Google" id="ProtNLM"/>
    </source>
</evidence>
<dbReference type="PROSITE" id="PS51257">
    <property type="entry name" value="PROKAR_LIPOPROTEIN"/>
    <property type="match status" value="1"/>
</dbReference>
<reference evidence="3 4" key="1">
    <citation type="submission" date="2015-11" db="EMBL/GenBank/DDBJ databases">
        <title>Expanding the genomic diversity of Burkholderia species for the development of highly accurate diagnostics.</title>
        <authorList>
            <person name="Sahl J."/>
            <person name="Keim P."/>
            <person name="Wagner D."/>
        </authorList>
    </citation>
    <scope>NUCLEOTIDE SEQUENCE [LARGE SCALE GENOMIC DNA]</scope>
    <source>
        <strain evidence="3 4">MSMB1960WGS</strain>
    </source>
</reference>
<feature type="chain" id="PRO_5007129381" description="Lipoprotein transmembrane" evidence="2">
    <location>
        <begin position="29"/>
        <end position="299"/>
    </location>
</feature>